<sequence>MKEKKLPDAASLSHQPSSSVVPSAMDPCRASPCFLQAVDATIKPSCCNQALPWSLPITLPVNNPIQLHRARCPAMAVLSHHRRCQRPKRPVPSSICSGRAVFKP</sequence>
<dbReference type="EMBL" id="JBEDUW010000005">
    <property type="protein sequence ID" value="KAK9928753.1"/>
    <property type="molecule type" value="Genomic_DNA"/>
</dbReference>
<gene>
    <name evidence="2" type="ORF">M0R45_025873</name>
    <name evidence="3" type="ORF">M0R45_025876</name>
</gene>
<feature type="compositionally biased region" description="Polar residues" evidence="1">
    <location>
        <begin position="12"/>
        <end position="21"/>
    </location>
</feature>
<comment type="caution">
    <text evidence="3">The sequence shown here is derived from an EMBL/GenBank/DDBJ whole genome shotgun (WGS) entry which is preliminary data.</text>
</comment>
<dbReference type="EMBL" id="JBEDUW010000005">
    <property type="protein sequence ID" value="KAK9928756.1"/>
    <property type="molecule type" value="Genomic_DNA"/>
</dbReference>
<evidence type="ECO:0000313" key="4">
    <source>
        <dbReference type="Proteomes" id="UP001457282"/>
    </source>
</evidence>
<proteinExistence type="predicted"/>
<name>A0AAW1WVV1_RUBAR</name>
<evidence type="ECO:0000313" key="3">
    <source>
        <dbReference type="EMBL" id="KAK9928756.1"/>
    </source>
</evidence>
<reference evidence="3 4" key="1">
    <citation type="journal article" date="2023" name="G3 (Bethesda)">
        <title>A chromosome-length genome assembly and annotation of blackberry (Rubus argutus, cv. 'Hillquist').</title>
        <authorList>
            <person name="Bruna T."/>
            <person name="Aryal R."/>
            <person name="Dudchenko O."/>
            <person name="Sargent D.J."/>
            <person name="Mead D."/>
            <person name="Buti M."/>
            <person name="Cavallini A."/>
            <person name="Hytonen T."/>
            <person name="Andres J."/>
            <person name="Pham M."/>
            <person name="Weisz D."/>
            <person name="Mascagni F."/>
            <person name="Usai G."/>
            <person name="Natali L."/>
            <person name="Bassil N."/>
            <person name="Fernandez G.E."/>
            <person name="Lomsadze A."/>
            <person name="Armour M."/>
            <person name="Olukolu B."/>
            <person name="Poorten T."/>
            <person name="Britton C."/>
            <person name="Davik J."/>
            <person name="Ashrafi H."/>
            <person name="Aiden E.L."/>
            <person name="Borodovsky M."/>
            <person name="Worthington M."/>
        </authorList>
    </citation>
    <scope>NUCLEOTIDE SEQUENCE [LARGE SCALE GENOMIC DNA]</scope>
    <source>
        <strain evidence="3">PI 553951</strain>
    </source>
</reference>
<organism evidence="3 4">
    <name type="scientific">Rubus argutus</name>
    <name type="common">Southern blackberry</name>
    <dbReference type="NCBI Taxonomy" id="59490"/>
    <lineage>
        <taxon>Eukaryota</taxon>
        <taxon>Viridiplantae</taxon>
        <taxon>Streptophyta</taxon>
        <taxon>Embryophyta</taxon>
        <taxon>Tracheophyta</taxon>
        <taxon>Spermatophyta</taxon>
        <taxon>Magnoliopsida</taxon>
        <taxon>eudicotyledons</taxon>
        <taxon>Gunneridae</taxon>
        <taxon>Pentapetalae</taxon>
        <taxon>rosids</taxon>
        <taxon>fabids</taxon>
        <taxon>Rosales</taxon>
        <taxon>Rosaceae</taxon>
        <taxon>Rosoideae</taxon>
        <taxon>Rosoideae incertae sedis</taxon>
        <taxon>Rubus</taxon>
    </lineage>
</organism>
<evidence type="ECO:0000313" key="2">
    <source>
        <dbReference type="EMBL" id="KAK9928753.1"/>
    </source>
</evidence>
<protein>
    <submittedName>
        <fullName evidence="3">Uncharacterized protein</fullName>
    </submittedName>
</protein>
<feature type="region of interest" description="Disordered" evidence="1">
    <location>
        <begin position="1"/>
        <end position="24"/>
    </location>
</feature>
<accession>A0AAW1WVV1</accession>
<keyword evidence="4" id="KW-1185">Reference proteome</keyword>
<evidence type="ECO:0000256" key="1">
    <source>
        <dbReference type="SAM" id="MobiDB-lite"/>
    </source>
</evidence>
<dbReference type="AlphaFoldDB" id="A0AAW1WVV1"/>
<dbReference type="Proteomes" id="UP001457282">
    <property type="component" value="Unassembled WGS sequence"/>
</dbReference>